<evidence type="ECO:0000256" key="5">
    <source>
        <dbReference type="ARBA" id="ARBA00023014"/>
    </source>
</evidence>
<keyword evidence="4" id="KW-0408">Iron</keyword>
<dbReference type="InterPro" id="IPR001041">
    <property type="entry name" value="2Fe-2S_ferredoxin-type"/>
</dbReference>
<dbReference type="PANTHER" id="PTHR45444">
    <property type="entry name" value="XANTHINE DEHYDROGENASE"/>
    <property type="match status" value="1"/>
</dbReference>
<evidence type="ECO:0000256" key="4">
    <source>
        <dbReference type="ARBA" id="ARBA00023004"/>
    </source>
</evidence>
<dbReference type="FunFam" id="3.10.20.30:FF:000015">
    <property type="entry name" value="Aldehyde oxidase 1"/>
    <property type="match status" value="1"/>
</dbReference>
<evidence type="ECO:0000313" key="7">
    <source>
        <dbReference type="Ensembl" id="ENSPMGP00000012635.1"/>
    </source>
</evidence>
<feature type="domain" description="2Fe-2S ferredoxin-type" evidence="6">
    <location>
        <begin position="10"/>
        <end position="91"/>
    </location>
</feature>
<keyword evidence="8" id="KW-1185">Reference proteome</keyword>
<accession>A0A3B4A7D1</accession>
<evidence type="ECO:0000256" key="1">
    <source>
        <dbReference type="ARBA" id="ARBA00022714"/>
    </source>
</evidence>
<evidence type="ECO:0000259" key="6">
    <source>
        <dbReference type="PROSITE" id="PS51085"/>
    </source>
</evidence>
<dbReference type="CDD" id="cd00207">
    <property type="entry name" value="fer2"/>
    <property type="match status" value="1"/>
</dbReference>
<dbReference type="PROSITE" id="PS51085">
    <property type="entry name" value="2FE2S_FER_2"/>
    <property type="match status" value="1"/>
</dbReference>
<evidence type="ECO:0000256" key="3">
    <source>
        <dbReference type="ARBA" id="ARBA00023002"/>
    </source>
</evidence>
<dbReference type="Pfam" id="PF00111">
    <property type="entry name" value="Fer2"/>
    <property type="match status" value="1"/>
</dbReference>
<reference evidence="7" key="2">
    <citation type="submission" date="2025-09" db="UniProtKB">
        <authorList>
            <consortium name="Ensembl"/>
        </authorList>
    </citation>
    <scope>IDENTIFICATION</scope>
</reference>
<reference evidence="7" key="1">
    <citation type="submission" date="2025-08" db="UniProtKB">
        <authorList>
            <consortium name="Ensembl"/>
        </authorList>
    </citation>
    <scope>IDENTIFICATION</scope>
</reference>
<dbReference type="PANTHER" id="PTHR45444:SF3">
    <property type="entry name" value="XANTHINE DEHYDROGENASE"/>
    <property type="match status" value="1"/>
</dbReference>
<proteinExistence type="predicted"/>
<evidence type="ECO:0000256" key="2">
    <source>
        <dbReference type="ARBA" id="ARBA00022723"/>
    </source>
</evidence>
<dbReference type="InterPro" id="IPR002888">
    <property type="entry name" value="2Fe-2S-bd"/>
</dbReference>
<organism evidence="7 8">
    <name type="scientific">Periophthalmus magnuspinnatus</name>
    <dbReference type="NCBI Taxonomy" id="409849"/>
    <lineage>
        <taxon>Eukaryota</taxon>
        <taxon>Metazoa</taxon>
        <taxon>Chordata</taxon>
        <taxon>Craniata</taxon>
        <taxon>Vertebrata</taxon>
        <taxon>Euteleostomi</taxon>
        <taxon>Actinopterygii</taxon>
        <taxon>Neopterygii</taxon>
        <taxon>Teleostei</taxon>
        <taxon>Neoteleostei</taxon>
        <taxon>Acanthomorphata</taxon>
        <taxon>Gobiaria</taxon>
        <taxon>Gobiiformes</taxon>
        <taxon>Gobioidei</taxon>
        <taxon>Gobiidae</taxon>
        <taxon>Oxudercinae</taxon>
        <taxon>Periophthalmus</taxon>
    </lineage>
</organism>
<dbReference type="AlphaFoldDB" id="A0A3B4A7D1"/>
<dbReference type="Ensembl" id="ENSPMGT00000013482.1">
    <property type="protein sequence ID" value="ENSPMGP00000012635.1"/>
    <property type="gene ID" value="ENSPMGG00000010426.1"/>
</dbReference>
<keyword evidence="3" id="KW-0560">Oxidoreductase</keyword>
<keyword evidence="5" id="KW-0411">Iron-sulfur</keyword>
<dbReference type="STRING" id="409849.ENSPMGP00000012635"/>
<dbReference type="InterPro" id="IPR006058">
    <property type="entry name" value="2Fe2S_fd_BS"/>
</dbReference>
<dbReference type="Gene3D" id="1.10.150.120">
    <property type="entry name" value="[2Fe-2S]-binding domain"/>
    <property type="match status" value="1"/>
</dbReference>
<dbReference type="PROSITE" id="PS00197">
    <property type="entry name" value="2FE2S_FER_1"/>
    <property type="match status" value="1"/>
</dbReference>
<dbReference type="Proteomes" id="UP000261520">
    <property type="component" value="Unplaced"/>
</dbReference>
<dbReference type="GO" id="GO:0005506">
    <property type="term" value="F:iron ion binding"/>
    <property type="evidence" value="ECO:0007669"/>
    <property type="project" value="InterPro"/>
</dbReference>
<dbReference type="Pfam" id="PF01799">
    <property type="entry name" value="Fer2_2"/>
    <property type="match status" value="1"/>
</dbReference>
<dbReference type="SUPFAM" id="SSF47741">
    <property type="entry name" value="CO dehydrogenase ISP C-domain like"/>
    <property type="match status" value="1"/>
</dbReference>
<evidence type="ECO:0000313" key="8">
    <source>
        <dbReference type="Proteomes" id="UP000261520"/>
    </source>
</evidence>
<keyword evidence="1" id="KW-0001">2Fe-2S</keyword>
<name>A0A3B4A7D1_9GOBI</name>
<dbReference type="InterPro" id="IPR012675">
    <property type="entry name" value="Beta-grasp_dom_sf"/>
</dbReference>
<protein>
    <recommendedName>
        <fullName evidence="6">2Fe-2S ferredoxin-type domain-containing protein</fullName>
    </recommendedName>
</protein>
<dbReference type="GO" id="GO:0051537">
    <property type="term" value="F:2 iron, 2 sulfur cluster binding"/>
    <property type="evidence" value="ECO:0007669"/>
    <property type="project" value="UniProtKB-KW"/>
</dbReference>
<keyword evidence="2" id="KW-0479">Metal-binding</keyword>
<dbReference type="InterPro" id="IPR016208">
    <property type="entry name" value="Ald_Oxase/xanthine_DH-like"/>
</dbReference>
<dbReference type="GO" id="GO:0016491">
    <property type="term" value="F:oxidoreductase activity"/>
    <property type="evidence" value="ECO:0007669"/>
    <property type="project" value="UniProtKB-KW"/>
</dbReference>
<dbReference type="InterPro" id="IPR036884">
    <property type="entry name" value="2Fe-2S-bd_dom_sf"/>
</dbReference>
<dbReference type="SUPFAM" id="SSF54292">
    <property type="entry name" value="2Fe-2S ferredoxin-like"/>
    <property type="match status" value="1"/>
</dbReference>
<sequence length="173" mass="19015">SEHVDSVALQYLFYLFQVVEKNPDPEMTLLFYLRKKLGLTGTKLGCAEGGCGACTVMISRFHLDSHHLAVNACLAPLCSLHLAAITTVEGIGSTAQKLHPVQERISHAHGSQCGFCTPGFVMSMYALLRNNPAPHMEQLHQAFQGNLCRCTGYRPILEGFKTFIQVTIQNPTP</sequence>
<dbReference type="Gene3D" id="3.10.20.30">
    <property type="match status" value="1"/>
</dbReference>
<dbReference type="InterPro" id="IPR036010">
    <property type="entry name" value="2Fe-2S_ferredoxin-like_sf"/>
</dbReference>